<evidence type="ECO:0000256" key="6">
    <source>
        <dbReference type="ARBA" id="ARBA00023157"/>
    </source>
</evidence>
<dbReference type="AlphaFoldDB" id="A0AAD9EXS4"/>
<dbReference type="Proteomes" id="UP001228049">
    <property type="component" value="Unassembled WGS sequence"/>
</dbReference>
<evidence type="ECO:0000259" key="9">
    <source>
        <dbReference type="PROSITE" id="PS50024"/>
    </source>
</evidence>
<evidence type="ECO:0000256" key="4">
    <source>
        <dbReference type="ARBA" id="ARBA00022989"/>
    </source>
</evidence>
<keyword evidence="3 8" id="KW-0812">Transmembrane</keyword>
<keyword evidence="4 8" id="KW-1133">Transmembrane helix</keyword>
<feature type="domain" description="G-protein coupled receptors family 2 profile 2" evidence="10">
    <location>
        <begin position="529"/>
        <end position="667"/>
    </location>
</feature>
<comment type="subcellular location">
    <subcellularLocation>
        <location evidence="1">Membrane</location>
        <topology evidence="1">Multi-pass membrane protein</topology>
    </subcellularLocation>
</comment>
<evidence type="ECO:0000256" key="1">
    <source>
        <dbReference type="ARBA" id="ARBA00004141"/>
    </source>
</evidence>
<proteinExistence type="inferred from homology"/>
<feature type="transmembrane region" description="Helical" evidence="8">
    <location>
        <begin position="644"/>
        <end position="666"/>
    </location>
</feature>
<evidence type="ECO:0000256" key="2">
    <source>
        <dbReference type="ARBA" id="ARBA00007343"/>
    </source>
</evidence>
<name>A0AAD9EXS4_DISEL</name>
<dbReference type="PANTHER" id="PTHR45813">
    <property type="entry name" value="IG-LIKE DOMAIN-CONTAINING PROTEIN"/>
    <property type="match status" value="1"/>
</dbReference>
<reference evidence="11" key="1">
    <citation type="submission" date="2023-04" db="EMBL/GenBank/DDBJ databases">
        <title>Chromosome-level genome of Chaenocephalus aceratus.</title>
        <authorList>
            <person name="Park H."/>
        </authorList>
    </citation>
    <scope>NUCLEOTIDE SEQUENCE</scope>
    <source>
        <strain evidence="11">DE</strain>
        <tissue evidence="11">Muscle</tissue>
    </source>
</reference>
<dbReference type="InterPro" id="IPR017981">
    <property type="entry name" value="GPCR_2-like_7TM"/>
</dbReference>
<dbReference type="Pfam" id="PF01390">
    <property type="entry name" value="SEA"/>
    <property type="match status" value="1"/>
</dbReference>
<dbReference type="GO" id="GO:0007189">
    <property type="term" value="P:adenylate cyclase-activating G protein-coupled receptor signaling pathway"/>
    <property type="evidence" value="ECO:0007669"/>
    <property type="project" value="TreeGrafter"/>
</dbReference>
<keyword evidence="6" id="KW-1015">Disulfide bond</keyword>
<sequence length="728" mass="80959">MTVQLNETFTETLKDPTSAPYNNLKDTMEAVLNKEYGGITGFIGVSVTGFREGSIFTDFDVETTKVNTAELAEANKEFSKAVTSNIAPVIGSVTALYNSEKELGITAPKYTGNNMTLKCEPSINVGQIRSVLRIENAILLDIGLYQCTLMGDVLQFRQEMVRWSIDSPTPIEPTFTENGNPFCRTYEYTQGACGTPTSQDFICKVDDLDYSRVTTLTISVEPFTCKDSVYGNGRQDDISRQQCPTDQVGEKFAECDNEKWKLVEDTCVIKVIKDLLLSSEELQVEDVPDFVENLSVEVKKVQKLVRESPNTISTIVEILGNIADVTLEVNQPVIEGFLQTVDFIIGDDSRESWTALNANESQNASSNLLGSMELLSDRIVETFTFTSETGAILFDRSTFDNSFYANLNSSVVLDIPNTGFRNVSITTITFSTLNNVMPVRNSSFNTSLFNTNNTDPVNALNAAVVLIRVNETIRNVTLSYTKLNTTLTQDPQCVFWNFKLFDNRGAWDSDGFMVFSHMSKSVMLVIGFLLGYGCPLIIAVVTVAVTAPGGGYITNKEACWLNWEQTRALLAFVIPALSIVCINIIIVIVVLFKMLRRGVGDAAQREERHTLVVILRCVAILTPLFGLTWSLGVGTMLDSTNRGLHIVFALFNSLQGFFILVFGTLFDSKIRSILARKSPYNKHRLQYNKKYKWWHFLHWNELVPSTAWKNKQAANSGSAGASESFSNI</sequence>
<evidence type="ECO:0000313" key="12">
    <source>
        <dbReference type="Proteomes" id="UP001228049"/>
    </source>
</evidence>
<dbReference type="PANTHER" id="PTHR45813:SF4">
    <property type="entry name" value="ADHESION G PROTEIN-COUPLED RECEPTOR F5"/>
    <property type="match status" value="1"/>
</dbReference>
<dbReference type="InterPro" id="IPR051587">
    <property type="entry name" value="Adhesion_GPCR"/>
</dbReference>
<evidence type="ECO:0000313" key="11">
    <source>
        <dbReference type="EMBL" id="KAK1877955.1"/>
    </source>
</evidence>
<evidence type="ECO:0000256" key="7">
    <source>
        <dbReference type="ARBA" id="ARBA00023180"/>
    </source>
</evidence>
<organism evidence="11 12">
    <name type="scientific">Dissostichus eleginoides</name>
    <name type="common">Patagonian toothfish</name>
    <name type="synonym">Dissostichus amissus</name>
    <dbReference type="NCBI Taxonomy" id="100907"/>
    <lineage>
        <taxon>Eukaryota</taxon>
        <taxon>Metazoa</taxon>
        <taxon>Chordata</taxon>
        <taxon>Craniata</taxon>
        <taxon>Vertebrata</taxon>
        <taxon>Euteleostomi</taxon>
        <taxon>Actinopterygii</taxon>
        <taxon>Neopterygii</taxon>
        <taxon>Teleostei</taxon>
        <taxon>Neoteleostei</taxon>
        <taxon>Acanthomorphata</taxon>
        <taxon>Eupercaria</taxon>
        <taxon>Perciformes</taxon>
        <taxon>Notothenioidei</taxon>
        <taxon>Nototheniidae</taxon>
        <taxon>Dissostichus</taxon>
    </lineage>
</organism>
<dbReference type="GO" id="GO:0007166">
    <property type="term" value="P:cell surface receptor signaling pathway"/>
    <property type="evidence" value="ECO:0007669"/>
    <property type="project" value="InterPro"/>
</dbReference>
<dbReference type="FunFam" id="1.20.1070.10:FF:000058">
    <property type="entry name" value="Adhesion G protein-coupled receptor F5"/>
    <property type="match status" value="1"/>
</dbReference>
<feature type="transmembrane region" description="Helical" evidence="8">
    <location>
        <begin position="522"/>
        <end position="548"/>
    </location>
</feature>
<dbReference type="GO" id="GO:0004930">
    <property type="term" value="F:G protein-coupled receptor activity"/>
    <property type="evidence" value="ECO:0007669"/>
    <property type="project" value="InterPro"/>
</dbReference>
<dbReference type="SUPFAM" id="SSF82671">
    <property type="entry name" value="SEA domain"/>
    <property type="match status" value="1"/>
</dbReference>
<dbReference type="InterPro" id="IPR000082">
    <property type="entry name" value="SEA_dom"/>
</dbReference>
<comment type="caution">
    <text evidence="11">The sequence shown here is derived from an EMBL/GenBank/DDBJ whole genome shotgun (WGS) entry which is preliminary data.</text>
</comment>
<evidence type="ECO:0000256" key="3">
    <source>
        <dbReference type="ARBA" id="ARBA00022692"/>
    </source>
</evidence>
<feature type="domain" description="SEA" evidence="9">
    <location>
        <begin position="1"/>
        <end position="107"/>
    </location>
</feature>
<dbReference type="Pfam" id="PF00002">
    <property type="entry name" value="7tm_2"/>
    <property type="match status" value="1"/>
</dbReference>
<keyword evidence="7" id="KW-0325">Glycoprotein</keyword>
<feature type="transmembrane region" description="Helical" evidence="8">
    <location>
        <begin position="613"/>
        <end position="632"/>
    </location>
</feature>
<evidence type="ECO:0000256" key="5">
    <source>
        <dbReference type="ARBA" id="ARBA00023136"/>
    </source>
</evidence>
<keyword evidence="11" id="KW-0675">Receptor</keyword>
<dbReference type="Gene3D" id="1.20.1070.10">
    <property type="entry name" value="Rhodopsin 7-helix transmembrane proteins"/>
    <property type="match status" value="1"/>
</dbReference>
<dbReference type="InterPro" id="IPR036364">
    <property type="entry name" value="SEA_dom_sf"/>
</dbReference>
<evidence type="ECO:0000259" key="10">
    <source>
        <dbReference type="PROSITE" id="PS50261"/>
    </source>
</evidence>
<dbReference type="PROSITE" id="PS50024">
    <property type="entry name" value="SEA"/>
    <property type="match status" value="1"/>
</dbReference>
<comment type="similarity">
    <text evidence="2">Belongs to the G-protein coupled receptor 2 family. Adhesion G-protein coupled receptor (ADGR) subfamily.</text>
</comment>
<protein>
    <submittedName>
        <fullName evidence="11">Adhesion G protein-coupled receptor F4</fullName>
    </submittedName>
</protein>
<feature type="transmembrane region" description="Helical" evidence="8">
    <location>
        <begin position="568"/>
        <end position="592"/>
    </location>
</feature>
<dbReference type="PROSITE" id="PS50261">
    <property type="entry name" value="G_PROTEIN_RECEP_F2_4"/>
    <property type="match status" value="1"/>
</dbReference>
<keyword evidence="5 8" id="KW-0472">Membrane</keyword>
<dbReference type="InterPro" id="IPR000832">
    <property type="entry name" value="GPCR_2_secretin-like"/>
</dbReference>
<gene>
    <name evidence="11" type="ORF">KUDE01_003263</name>
</gene>
<dbReference type="GO" id="GO:0016020">
    <property type="term" value="C:membrane"/>
    <property type="evidence" value="ECO:0007669"/>
    <property type="project" value="UniProtKB-SubCell"/>
</dbReference>
<keyword evidence="12" id="KW-1185">Reference proteome</keyword>
<dbReference type="EMBL" id="JASDAP010000027">
    <property type="protein sequence ID" value="KAK1877955.1"/>
    <property type="molecule type" value="Genomic_DNA"/>
</dbReference>
<accession>A0AAD9EXS4</accession>
<evidence type="ECO:0000256" key="8">
    <source>
        <dbReference type="SAM" id="Phobius"/>
    </source>
</evidence>